<evidence type="ECO:0000313" key="4">
    <source>
        <dbReference type="Proteomes" id="UP000553632"/>
    </source>
</evidence>
<keyword evidence="2" id="KW-0472">Membrane</keyword>
<name>A0A7J6U4I7_PEROL</name>
<dbReference type="EMBL" id="JABANO010006182">
    <property type="protein sequence ID" value="KAF4752245.1"/>
    <property type="molecule type" value="Genomic_DNA"/>
</dbReference>
<accession>A0A7J6U4I7</accession>
<feature type="non-terminal residue" evidence="3">
    <location>
        <position position="605"/>
    </location>
</feature>
<evidence type="ECO:0000313" key="3">
    <source>
        <dbReference type="EMBL" id="KAF4752245.1"/>
    </source>
</evidence>
<keyword evidence="2" id="KW-1133">Transmembrane helix</keyword>
<comment type="caution">
    <text evidence="3">The sequence shown here is derived from an EMBL/GenBank/DDBJ whole genome shotgun (WGS) entry which is preliminary data.</text>
</comment>
<sequence length="605" mass="67799">VILALREIAADRSFPSKERARCEGILRILSDAETPVTVAFLGKILKRTSRVSLVFQSADVDISTGIAATTRLINELLQLGNEQSLLEDAQEEIENLQSRLSSHGINSSTTTVRSCRAAREGPTGSTKGLAVFVNEVVVELRRRFLPDNDLLKQISTFDQPVWQMKSKAAADRLGIDQEQMSQEAKLIAKHLECTNLIKDTTEPRFESDFWLSLVNDRYSYGVFNAHVILAASYLTFPLGSVSVERLFSVYTRTSSNLRRGLRGDRLGMIVRIRSRAPLFATIQEQGFPLDHCSKTTRIDELLDKAFECKRPTDLVLTVVDIKSAFRLLGVRQQETVELNVRAGGVTYRHRCLPFGHRSSPFNFSRTAGAVHRMLLLLTALLLWFLFGLLYVDDMFFAIEREHGVEGLGLILAFWGCLGFGFSYRKLHLGRKAKFVGYEVEIANEGIYVTVPQEKLQAITENLRQTLAAPFVNEKSLASLAGKLSWALYCFKLLRPYLSTTFGALSLMKRKHLRSMRTPKGLRQDLSFLLKVFGDLDSNALSYPVLSCQCDIESATLVGSDASTTGMAGFVRHDGTWTYWSLPLSNLREDVRRSVCGDASAFSHRE</sequence>
<dbReference type="SUPFAM" id="SSF56672">
    <property type="entry name" value="DNA/RNA polymerases"/>
    <property type="match status" value="1"/>
</dbReference>
<reference evidence="3 4" key="1">
    <citation type="submission" date="2020-04" db="EMBL/GenBank/DDBJ databases">
        <title>Perkinsus olseni comparative genomics.</title>
        <authorList>
            <person name="Bogema D.R."/>
        </authorList>
    </citation>
    <scope>NUCLEOTIDE SEQUENCE [LARGE SCALE GENOMIC DNA]</scope>
    <source>
        <strain evidence="3 4">ATCC PRA-207</strain>
    </source>
</reference>
<dbReference type="AlphaFoldDB" id="A0A7J6U4I7"/>
<dbReference type="Gene3D" id="3.30.70.270">
    <property type="match status" value="1"/>
</dbReference>
<keyword evidence="1" id="KW-0175">Coiled coil</keyword>
<feature type="transmembrane region" description="Helical" evidence="2">
    <location>
        <begin position="373"/>
        <end position="391"/>
    </location>
</feature>
<feature type="transmembrane region" description="Helical" evidence="2">
    <location>
        <begin position="403"/>
        <end position="423"/>
    </location>
</feature>
<dbReference type="PANTHER" id="PTHR33050:SF7">
    <property type="entry name" value="RIBONUCLEASE H"/>
    <property type="match status" value="1"/>
</dbReference>
<dbReference type="InterPro" id="IPR043128">
    <property type="entry name" value="Rev_trsase/Diguanyl_cyclase"/>
</dbReference>
<proteinExistence type="predicted"/>
<dbReference type="InterPro" id="IPR052055">
    <property type="entry name" value="Hepadnavirus_pol/RT"/>
</dbReference>
<gene>
    <name evidence="3" type="ORF">FOZ63_029364</name>
</gene>
<dbReference type="PANTHER" id="PTHR33050">
    <property type="entry name" value="REVERSE TRANSCRIPTASE DOMAIN-CONTAINING PROTEIN"/>
    <property type="match status" value="1"/>
</dbReference>
<keyword evidence="4" id="KW-1185">Reference proteome</keyword>
<dbReference type="Gene3D" id="3.10.10.10">
    <property type="entry name" value="HIV Type 1 Reverse Transcriptase, subunit A, domain 1"/>
    <property type="match status" value="1"/>
</dbReference>
<feature type="non-terminal residue" evidence="3">
    <location>
        <position position="1"/>
    </location>
</feature>
<evidence type="ECO:0000256" key="1">
    <source>
        <dbReference type="SAM" id="Coils"/>
    </source>
</evidence>
<dbReference type="Proteomes" id="UP000553632">
    <property type="component" value="Unassembled WGS sequence"/>
</dbReference>
<keyword evidence="2" id="KW-0812">Transmembrane</keyword>
<feature type="coiled-coil region" evidence="1">
    <location>
        <begin position="79"/>
        <end position="106"/>
    </location>
</feature>
<dbReference type="InterPro" id="IPR043502">
    <property type="entry name" value="DNA/RNA_pol_sf"/>
</dbReference>
<evidence type="ECO:0000256" key="2">
    <source>
        <dbReference type="SAM" id="Phobius"/>
    </source>
</evidence>
<protein>
    <submittedName>
        <fullName evidence="3">Uncharacterized protein</fullName>
    </submittedName>
</protein>
<organism evidence="3 4">
    <name type="scientific">Perkinsus olseni</name>
    <name type="common">Perkinsus atlanticus</name>
    <dbReference type="NCBI Taxonomy" id="32597"/>
    <lineage>
        <taxon>Eukaryota</taxon>
        <taxon>Sar</taxon>
        <taxon>Alveolata</taxon>
        <taxon>Perkinsozoa</taxon>
        <taxon>Perkinsea</taxon>
        <taxon>Perkinsida</taxon>
        <taxon>Perkinsidae</taxon>
        <taxon>Perkinsus</taxon>
    </lineage>
</organism>